<dbReference type="Proteomes" id="UP000252800">
    <property type="component" value="Unassembled WGS sequence"/>
</dbReference>
<evidence type="ECO:0000313" key="1">
    <source>
        <dbReference type="EMBL" id="RBR30122.1"/>
    </source>
</evidence>
<comment type="caution">
    <text evidence="1">The sequence shown here is derived from an EMBL/GenBank/DDBJ whole genome shotgun (WGS) entry which is preliminary data.</text>
</comment>
<dbReference type="EMBL" id="LEOY01000006">
    <property type="protein sequence ID" value="RBR30122.1"/>
    <property type="molecule type" value="Genomic_DNA"/>
</dbReference>
<gene>
    <name evidence="1" type="ORF">EB18_01125</name>
</gene>
<evidence type="ECO:0000313" key="2">
    <source>
        <dbReference type="Proteomes" id="UP000252800"/>
    </source>
</evidence>
<proteinExistence type="predicted"/>
<reference evidence="1 2" key="1">
    <citation type="submission" date="2015-06" db="EMBL/GenBank/DDBJ databases">
        <title>The Genome Sequence of Enterococcus cecorum 170AEA1.</title>
        <authorList>
            <consortium name="The Broad Institute Genomics Platform"/>
            <consortium name="The Broad Institute Genome Sequencing Center for Infectious Disease"/>
            <person name="Earl A.M."/>
            <person name="Van Tyne D."/>
            <person name="Lebreton F."/>
            <person name="Saavedra J.T."/>
            <person name="Gilmore M.S."/>
            <person name="Manson McGuire A."/>
            <person name="Clock S."/>
            <person name="Crupain M."/>
            <person name="Rangan U."/>
            <person name="Young S."/>
            <person name="Abouelleil A."/>
            <person name="Cao P."/>
            <person name="Chapman S.B."/>
            <person name="Griggs A."/>
            <person name="Priest M."/>
            <person name="Shea T."/>
            <person name="Wortman J."/>
            <person name="Nusbaum C."/>
            <person name="Birren B."/>
        </authorList>
    </citation>
    <scope>NUCLEOTIDE SEQUENCE [LARGE SCALE GENOMIC DNA]</scope>
    <source>
        <strain evidence="1 2">170AEA1</strain>
    </source>
</reference>
<name>A0A366SGQ7_9ENTE</name>
<accession>A0A366SGQ7</accession>
<dbReference type="AlphaFoldDB" id="A0A366SGQ7"/>
<protein>
    <submittedName>
        <fullName evidence="1">Uncharacterized protein</fullName>
    </submittedName>
</protein>
<sequence length="31" mass="3637">MPMKSGVLFIPEEKKEKQLIVHIAVKWDTLK</sequence>
<organism evidence="1 2">
    <name type="scientific">Enterococcus cecorum</name>
    <dbReference type="NCBI Taxonomy" id="44008"/>
    <lineage>
        <taxon>Bacteria</taxon>
        <taxon>Bacillati</taxon>
        <taxon>Bacillota</taxon>
        <taxon>Bacilli</taxon>
        <taxon>Lactobacillales</taxon>
        <taxon>Enterococcaceae</taxon>
        <taxon>Enterococcus</taxon>
    </lineage>
</organism>